<evidence type="ECO:0000313" key="3">
    <source>
        <dbReference type="Proteomes" id="UP000787322"/>
    </source>
</evidence>
<accession>A0A9D5X3B4</accession>
<dbReference type="AlphaFoldDB" id="A0A9D5X3B4"/>
<dbReference type="PANTHER" id="PTHR43404">
    <property type="entry name" value="LIPOPOLYSACCHARIDE CHOLINEPHOSPHOTRANSFERASE LICD"/>
    <property type="match status" value="1"/>
</dbReference>
<dbReference type="PANTHER" id="PTHR43404:SF2">
    <property type="entry name" value="LIPOPOLYSACCHARIDE CHOLINEPHOSPHOTRANSFERASE LICD"/>
    <property type="match status" value="1"/>
</dbReference>
<protein>
    <submittedName>
        <fullName evidence="2">LicD family protein</fullName>
    </submittedName>
</protein>
<name>A0A9D5X3B4_9ACTN</name>
<dbReference type="RefSeq" id="WP_313993690.1">
    <property type="nucleotide sequence ID" value="NZ_CAUQBC010000001.1"/>
</dbReference>
<dbReference type="InterPro" id="IPR007074">
    <property type="entry name" value="LicD/FKTN/FKRP_NTP_transf"/>
</dbReference>
<dbReference type="InterPro" id="IPR052942">
    <property type="entry name" value="LPS_cholinephosphotransferase"/>
</dbReference>
<organism evidence="2 3">
    <name type="scientific">Lancefieldella parvula</name>
    <dbReference type="NCBI Taxonomy" id="1382"/>
    <lineage>
        <taxon>Bacteria</taxon>
        <taxon>Bacillati</taxon>
        <taxon>Actinomycetota</taxon>
        <taxon>Coriobacteriia</taxon>
        <taxon>Coriobacteriales</taxon>
        <taxon>Atopobiaceae</taxon>
        <taxon>Lancefieldella</taxon>
    </lineage>
</organism>
<reference evidence="2" key="1">
    <citation type="submission" date="2020-04" db="EMBL/GenBank/DDBJ databases">
        <title>Deep metagenomics examines the oral microbiome during advanced dental caries in children, revealing novel taxa and co-occurrences with host molecules.</title>
        <authorList>
            <person name="Baker J.L."/>
            <person name="Morton J.T."/>
            <person name="Dinis M."/>
            <person name="Alvarez R."/>
            <person name="Tran N.C."/>
            <person name="Knight R."/>
            <person name="Edlund A."/>
        </authorList>
    </citation>
    <scope>NUCLEOTIDE SEQUENCE</scope>
    <source>
        <strain evidence="2">JCVI_3_bin.11</strain>
    </source>
</reference>
<dbReference type="GO" id="GO:0009100">
    <property type="term" value="P:glycoprotein metabolic process"/>
    <property type="evidence" value="ECO:0007669"/>
    <property type="project" value="UniProtKB-ARBA"/>
</dbReference>
<evidence type="ECO:0000313" key="2">
    <source>
        <dbReference type="EMBL" id="MBF4802754.1"/>
    </source>
</evidence>
<feature type="domain" description="LicD/FKTN/FKRP nucleotidyltransferase" evidence="1">
    <location>
        <begin position="27"/>
        <end position="257"/>
    </location>
</feature>
<dbReference type="EMBL" id="JABZGU010000045">
    <property type="protein sequence ID" value="MBF4802754.1"/>
    <property type="molecule type" value="Genomic_DNA"/>
</dbReference>
<comment type="caution">
    <text evidence="2">The sequence shown here is derived from an EMBL/GenBank/DDBJ whole genome shotgun (WGS) entry which is preliminary data.</text>
</comment>
<dbReference type="Proteomes" id="UP000787322">
    <property type="component" value="Unassembled WGS sequence"/>
</dbReference>
<dbReference type="Pfam" id="PF04991">
    <property type="entry name" value="LicD"/>
    <property type="match status" value="1"/>
</dbReference>
<sequence length="281" mass="32985">MRTYDTETLKHLQQVELMILKDFVDTCEANNIRYFGFGGTAIGALRHKGFIPWDDDIDVCLPAEDFNKLLDIYDKEWSEKYSIMNTERDINYPFPTTRIMLKGTQFCEEALAPLPLDLGIFLDVYCFDNVSDDEKEYQKQAFDAWFWSHMRILVDVPRPVILADGIKGKLLKAAVTMGRGVCKLLHLSTQKMYEREQEARNRFAHVKTKRIAYLHDTNRFMNTYPIDEVFPVDKLDFDGIQVAFPNQNDKFLRMLYGDYMQMPPVEKRKNHYPARLDFGPY</sequence>
<gene>
    <name evidence="2" type="ORF">HXK24_02875</name>
</gene>
<proteinExistence type="predicted"/>
<evidence type="ECO:0000259" key="1">
    <source>
        <dbReference type="Pfam" id="PF04991"/>
    </source>
</evidence>